<evidence type="ECO:0000256" key="2">
    <source>
        <dbReference type="ARBA" id="ARBA00022741"/>
    </source>
</evidence>
<evidence type="ECO:0000256" key="3">
    <source>
        <dbReference type="ARBA" id="ARBA00022840"/>
    </source>
</evidence>
<dbReference type="InterPro" id="IPR006204">
    <property type="entry name" value="GHMP_kinase_N_dom"/>
</dbReference>
<dbReference type="GO" id="GO:0006012">
    <property type="term" value="P:galactose metabolic process"/>
    <property type="evidence" value="ECO:0007669"/>
    <property type="project" value="TreeGrafter"/>
</dbReference>
<evidence type="ECO:0000256" key="4">
    <source>
        <dbReference type="SAM" id="MobiDB-lite"/>
    </source>
</evidence>
<reference evidence="6" key="1">
    <citation type="submission" date="2015-08" db="EMBL/GenBank/DDBJ databases">
        <authorList>
            <person name="Babu N.S."/>
            <person name="Beckwith C.J."/>
            <person name="Beseler K.G."/>
            <person name="Brison A."/>
            <person name="Carone J.V."/>
            <person name="Caskin T.P."/>
            <person name="Diamond M."/>
            <person name="Durham M.E."/>
            <person name="Foxe J.M."/>
            <person name="Go M."/>
            <person name="Henderson B.A."/>
            <person name="Jones I.B."/>
            <person name="McGettigan J.A."/>
            <person name="Micheletti S.J."/>
            <person name="Nasrallah M.E."/>
            <person name="Ortiz D."/>
            <person name="Piller C.R."/>
            <person name="Privatt S.R."/>
            <person name="Schneider S.L."/>
            <person name="Sharp S."/>
            <person name="Smith T.C."/>
            <person name="Stanton J.D."/>
            <person name="Ullery H.E."/>
            <person name="Wilson R.J."/>
            <person name="Serrano M.G."/>
            <person name="Buck G."/>
            <person name="Lee V."/>
            <person name="Wang Y."/>
            <person name="Carvalho R."/>
            <person name="Voegtly L."/>
            <person name="Shi R."/>
            <person name="Duckworth R."/>
            <person name="Johnson A."/>
            <person name="Loviza R."/>
            <person name="Walstead R."/>
            <person name="Shah Z."/>
            <person name="Kiflezghi M."/>
            <person name="Wade K."/>
            <person name="Ball S.L."/>
            <person name="Bradley K.W."/>
            <person name="Asai D.J."/>
            <person name="Bowman C.A."/>
            <person name="Russell D.A."/>
            <person name="Pope W.H."/>
            <person name="Jacobs-Sera D."/>
            <person name="Hendrix R.W."/>
            <person name="Hatfull G.F."/>
        </authorList>
    </citation>
    <scope>NUCLEOTIDE SEQUENCE</scope>
</reference>
<evidence type="ECO:0000256" key="1">
    <source>
        <dbReference type="ARBA" id="ARBA00006566"/>
    </source>
</evidence>
<feature type="compositionally biased region" description="Basic and acidic residues" evidence="4">
    <location>
        <begin position="369"/>
        <end position="392"/>
    </location>
</feature>
<evidence type="ECO:0000313" key="6">
    <source>
        <dbReference type="EMBL" id="JAT70458.1"/>
    </source>
</evidence>
<dbReference type="Pfam" id="PF00288">
    <property type="entry name" value="GHMP_kinases_N"/>
    <property type="match status" value="1"/>
</dbReference>
<keyword evidence="2" id="KW-0547">Nucleotide-binding</keyword>
<dbReference type="PANTHER" id="PTHR10457:SF7">
    <property type="entry name" value="GALACTOKINASE-RELATED"/>
    <property type="match status" value="1"/>
</dbReference>
<dbReference type="InterPro" id="IPR036554">
    <property type="entry name" value="GHMP_kinase_C_sf"/>
</dbReference>
<dbReference type="PANTHER" id="PTHR10457">
    <property type="entry name" value="MEVALONATE KINASE/GALACTOKINASE"/>
    <property type="match status" value="1"/>
</dbReference>
<dbReference type="InterPro" id="IPR020568">
    <property type="entry name" value="Ribosomal_Su5_D2-typ_SF"/>
</dbReference>
<dbReference type="EMBL" id="GDKF01008164">
    <property type="protein sequence ID" value="JAT70458.1"/>
    <property type="molecule type" value="Transcribed_RNA"/>
</dbReference>
<dbReference type="GO" id="GO:0005829">
    <property type="term" value="C:cytosol"/>
    <property type="evidence" value="ECO:0007669"/>
    <property type="project" value="TreeGrafter"/>
</dbReference>
<protein>
    <recommendedName>
        <fullName evidence="5">GHMP kinase N-terminal domain-containing protein</fullName>
    </recommendedName>
</protein>
<proteinExistence type="inferred from homology"/>
<organism evidence="6">
    <name type="scientific">Auxenochlorella protothecoides</name>
    <name type="common">Green microalga</name>
    <name type="synonym">Chlorella protothecoides</name>
    <dbReference type="NCBI Taxonomy" id="3075"/>
    <lineage>
        <taxon>Eukaryota</taxon>
        <taxon>Viridiplantae</taxon>
        <taxon>Chlorophyta</taxon>
        <taxon>core chlorophytes</taxon>
        <taxon>Trebouxiophyceae</taxon>
        <taxon>Chlorellales</taxon>
        <taxon>Chlorellaceae</taxon>
        <taxon>Auxenochlorella</taxon>
    </lineage>
</organism>
<sequence length="404" mass="42775">MEADACNVPQAIAIFVPGRLCLFGEHSDWAGSMRASNPDIVPGRTIVVTTEQGLYARARRRDDALLHLTSTTNDGRRLSQTFDLQDPDGLIETARAGGFWSYAAGMAYKLALEYRIAGLEIDNHATTLPLKRGLSSSAALCVLLARAANRVLDLGLTTRDEMRVAYEGERLTPSRCGRMDQAVALGRAPALMTFDGDAMQVESVALREPLHLVLADLRAGKDTVQILSCLQQAYPVPSTSAHHALVRCLGPLNESLTVSAAASMARGDVAGLGRLMTAAQAEFDTAAGPLCPSQLGEAGSPVLHRVLRLPAIQPHLLGGKGVGSQGDGTAQLLCRDADAQRAVVAVLTQELGLECIAFTVPATAAGEAGEGRRESSHREAGGRRRLASRDPTPKTYPGRPCSAP</sequence>
<evidence type="ECO:0000259" key="5">
    <source>
        <dbReference type="Pfam" id="PF00288"/>
    </source>
</evidence>
<dbReference type="PRINTS" id="PR00959">
    <property type="entry name" value="MEVGALKINASE"/>
</dbReference>
<keyword evidence="3" id="KW-0067">ATP-binding</keyword>
<dbReference type="GO" id="GO:0004335">
    <property type="term" value="F:galactokinase activity"/>
    <property type="evidence" value="ECO:0007669"/>
    <property type="project" value="TreeGrafter"/>
</dbReference>
<feature type="region of interest" description="Disordered" evidence="4">
    <location>
        <begin position="366"/>
        <end position="404"/>
    </location>
</feature>
<dbReference type="AlphaFoldDB" id="A0A1D1ZU12"/>
<dbReference type="Gene3D" id="3.30.230.10">
    <property type="match status" value="1"/>
</dbReference>
<accession>A0A1D1ZU12</accession>
<dbReference type="GO" id="GO:0005524">
    <property type="term" value="F:ATP binding"/>
    <property type="evidence" value="ECO:0007669"/>
    <property type="project" value="UniProtKB-KW"/>
</dbReference>
<gene>
    <name evidence="6" type="ORF">g.17705</name>
</gene>
<name>A0A1D1ZU12_AUXPR</name>
<dbReference type="SUPFAM" id="SSF55060">
    <property type="entry name" value="GHMP Kinase, C-terminal domain"/>
    <property type="match status" value="1"/>
</dbReference>
<dbReference type="SUPFAM" id="SSF54211">
    <property type="entry name" value="Ribosomal protein S5 domain 2-like"/>
    <property type="match status" value="1"/>
</dbReference>
<dbReference type="InterPro" id="IPR014721">
    <property type="entry name" value="Ribsml_uS5_D2-typ_fold_subgr"/>
</dbReference>
<feature type="domain" description="GHMP kinase N-terminal" evidence="5">
    <location>
        <begin position="102"/>
        <end position="185"/>
    </location>
</feature>
<comment type="similarity">
    <text evidence="1">Belongs to the GHMP kinase family. GalK subfamily.</text>
</comment>